<feature type="binding site" evidence="8">
    <location>
        <position position="8"/>
    </location>
    <ligand>
        <name>a divalent metal cation</name>
        <dbReference type="ChEBI" id="CHEBI:60240"/>
    </ligand>
</feature>
<dbReference type="Pfam" id="PF02542">
    <property type="entry name" value="YgbB"/>
    <property type="match status" value="1"/>
</dbReference>
<sequence length="159" mass="17169">MQVGFGYDVHKLVKGRKLILGGVKIKHAAGLLGWSDGDVLVHAIIDAILGAMGEGDIGKHFPPGDTRYKNISSLKLLEYIAELLRDLGFALNNIDSTIVAQEPRLAPYVEAMKKNFAEVLEIPVAAINIKGKTEEGLGFTGAKKGMSAYAICLVHKEVR</sequence>
<dbReference type="PANTHER" id="PTHR43181">
    <property type="entry name" value="2-C-METHYL-D-ERYTHRITOL 2,4-CYCLODIPHOSPHATE SYNTHASE, CHLOROPLASTIC"/>
    <property type="match status" value="1"/>
</dbReference>
<keyword evidence="6 8" id="KW-0414">Isoprene biosynthesis</keyword>
<dbReference type="PANTHER" id="PTHR43181:SF1">
    <property type="entry name" value="2-C-METHYL-D-ERYTHRITOL 2,4-CYCLODIPHOSPHATE SYNTHASE, CHLOROPLASTIC"/>
    <property type="match status" value="1"/>
</dbReference>
<evidence type="ECO:0000256" key="3">
    <source>
        <dbReference type="ARBA" id="ARBA00008480"/>
    </source>
</evidence>
<dbReference type="GO" id="GO:0008685">
    <property type="term" value="F:2-C-methyl-D-erythritol 2,4-cyclodiphosphate synthase activity"/>
    <property type="evidence" value="ECO:0007669"/>
    <property type="project" value="UniProtKB-UniRule"/>
</dbReference>
<gene>
    <name evidence="8" type="primary">ispF</name>
    <name evidence="11" type="ORF">A3H38_03505</name>
</gene>
<evidence type="ECO:0000256" key="6">
    <source>
        <dbReference type="ARBA" id="ARBA00023229"/>
    </source>
</evidence>
<comment type="similarity">
    <text evidence="3 8 9">Belongs to the IspF family.</text>
</comment>
<dbReference type="PROSITE" id="PS01350">
    <property type="entry name" value="ISPF"/>
    <property type="match status" value="1"/>
</dbReference>
<comment type="subunit">
    <text evidence="8">Homotrimer.</text>
</comment>
<dbReference type="EC" id="4.6.1.12" evidence="4 8"/>
<feature type="domain" description="2-C-methyl-D-erythritol 2,4-cyclodiphosphate synthase" evidence="10">
    <location>
        <begin position="1"/>
        <end position="154"/>
    </location>
</feature>
<feature type="binding site" evidence="8">
    <location>
        <begin position="56"/>
        <end position="58"/>
    </location>
    <ligand>
        <name>4-CDP-2-C-methyl-D-erythritol 2-phosphate</name>
        <dbReference type="ChEBI" id="CHEBI:57919"/>
    </ligand>
</feature>
<evidence type="ECO:0000256" key="1">
    <source>
        <dbReference type="ARBA" id="ARBA00000200"/>
    </source>
</evidence>
<evidence type="ECO:0000313" key="11">
    <source>
        <dbReference type="EMBL" id="OGC03916.1"/>
    </source>
</evidence>
<comment type="function">
    <text evidence="8">Involved in the biosynthesis of isopentenyl diphosphate (IPP) and dimethylallyl diphosphate (DMAPP), two major building blocks of isoprenoid compounds. Catalyzes the conversion of 4-diphosphocytidyl-2-C-methyl-D-erythritol 2-phosphate (CDP-ME2P) to 2-C-methyl-D-erythritol 2,4-cyclodiphosphate (ME-CPP) with a corresponding release of cytidine 5-monophosphate (CMP).</text>
</comment>
<keyword evidence="7 8" id="KW-0456">Lyase</keyword>
<name>A0A1F4R750_UNCSA</name>
<dbReference type="GO" id="GO:0019288">
    <property type="term" value="P:isopentenyl diphosphate biosynthetic process, methylerythritol 4-phosphate pathway"/>
    <property type="evidence" value="ECO:0007669"/>
    <property type="project" value="UniProtKB-UniRule"/>
</dbReference>
<feature type="binding site" evidence="8">
    <location>
        <begin position="8"/>
        <end position="10"/>
    </location>
    <ligand>
        <name>4-CDP-2-C-methyl-D-erythritol 2-phosphate</name>
        <dbReference type="ChEBI" id="CHEBI:57919"/>
    </ligand>
</feature>
<accession>A0A1F4R750</accession>
<feature type="site" description="Transition state stabilizer" evidence="8">
    <location>
        <position position="133"/>
    </location>
</feature>
<dbReference type="GO" id="GO:0046872">
    <property type="term" value="F:metal ion binding"/>
    <property type="evidence" value="ECO:0007669"/>
    <property type="project" value="UniProtKB-KW"/>
</dbReference>
<dbReference type="HAMAP" id="MF_00107">
    <property type="entry name" value="IspF"/>
    <property type="match status" value="1"/>
</dbReference>
<evidence type="ECO:0000256" key="2">
    <source>
        <dbReference type="ARBA" id="ARBA00004709"/>
    </source>
</evidence>
<feature type="binding site" evidence="8">
    <location>
        <position position="139"/>
    </location>
    <ligand>
        <name>4-CDP-2-C-methyl-D-erythritol 2-phosphate</name>
        <dbReference type="ChEBI" id="CHEBI:57919"/>
    </ligand>
</feature>
<evidence type="ECO:0000313" key="12">
    <source>
        <dbReference type="Proteomes" id="UP000176938"/>
    </source>
</evidence>
<keyword evidence="5 8" id="KW-0479">Metal-binding</keyword>
<dbReference type="GO" id="GO:0016114">
    <property type="term" value="P:terpenoid biosynthetic process"/>
    <property type="evidence" value="ECO:0007669"/>
    <property type="project" value="InterPro"/>
</dbReference>
<comment type="caution">
    <text evidence="8">Lacks conserved residue(s) required for the propagation of feature annotation.</text>
</comment>
<comment type="caution">
    <text evidence="11">The sequence shown here is derived from an EMBL/GenBank/DDBJ whole genome shotgun (WGS) entry which is preliminary data.</text>
</comment>
<dbReference type="EMBL" id="METP01000055">
    <property type="protein sequence ID" value="OGC03916.1"/>
    <property type="molecule type" value="Genomic_DNA"/>
</dbReference>
<organism evidence="11 12">
    <name type="scientific">candidate division WOR-1 bacterium RIFCSPLOWO2_02_FULL_46_20</name>
    <dbReference type="NCBI Taxonomy" id="1802567"/>
    <lineage>
        <taxon>Bacteria</taxon>
        <taxon>Bacillati</taxon>
        <taxon>Saganbacteria</taxon>
    </lineage>
</organism>
<dbReference type="Gene3D" id="3.30.1330.50">
    <property type="entry name" value="2-C-methyl-D-erythritol 2,4-cyclodiphosphate synthase"/>
    <property type="match status" value="1"/>
</dbReference>
<reference evidence="11 12" key="1">
    <citation type="journal article" date="2016" name="Nat. Commun.">
        <title>Thousands of microbial genomes shed light on interconnected biogeochemical processes in an aquifer system.</title>
        <authorList>
            <person name="Anantharaman K."/>
            <person name="Brown C.T."/>
            <person name="Hug L.A."/>
            <person name="Sharon I."/>
            <person name="Castelle C.J."/>
            <person name="Probst A.J."/>
            <person name="Thomas B.C."/>
            <person name="Singh A."/>
            <person name="Wilkins M.J."/>
            <person name="Karaoz U."/>
            <person name="Brodie E.L."/>
            <person name="Williams K.H."/>
            <person name="Hubbard S.S."/>
            <person name="Banfield J.F."/>
        </authorList>
    </citation>
    <scope>NUCLEOTIDE SEQUENCE [LARGE SCALE GENOMIC DNA]</scope>
</reference>
<evidence type="ECO:0000256" key="4">
    <source>
        <dbReference type="ARBA" id="ARBA00012579"/>
    </source>
</evidence>
<dbReference type="FunFam" id="3.30.1330.50:FF:000003">
    <property type="entry name" value="2-C-methyl-D-erythritol 2,4-cyclodiphosphate synthase"/>
    <property type="match status" value="1"/>
</dbReference>
<evidence type="ECO:0000256" key="5">
    <source>
        <dbReference type="ARBA" id="ARBA00022723"/>
    </source>
</evidence>
<evidence type="ECO:0000256" key="7">
    <source>
        <dbReference type="ARBA" id="ARBA00023239"/>
    </source>
</evidence>
<dbReference type="Proteomes" id="UP000176938">
    <property type="component" value="Unassembled WGS sequence"/>
</dbReference>
<comment type="pathway">
    <text evidence="2 8">Isoprenoid biosynthesis; isopentenyl diphosphate biosynthesis via DXP pathway; isopentenyl diphosphate from 1-deoxy-D-xylulose 5-phosphate: step 4/6.</text>
</comment>
<evidence type="ECO:0000256" key="8">
    <source>
        <dbReference type="HAMAP-Rule" id="MF_00107"/>
    </source>
</evidence>
<dbReference type="NCBIfam" id="TIGR00151">
    <property type="entry name" value="ispF"/>
    <property type="match status" value="1"/>
</dbReference>
<feature type="binding site" evidence="8">
    <location>
        <position position="42"/>
    </location>
    <ligand>
        <name>a divalent metal cation</name>
        <dbReference type="ChEBI" id="CHEBI:60240"/>
    </ligand>
</feature>
<comment type="catalytic activity">
    <reaction evidence="1 8 9">
        <text>4-CDP-2-C-methyl-D-erythritol 2-phosphate = 2-C-methyl-D-erythritol 2,4-cyclic diphosphate + CMP</text>
        <dbReference type="Rhea" id="RHEA:23864"/>
        <dbReference type="ChEBI" id="CHEBI:57919"/>
        <dbReference type="ChEBI" id="CHEBI:58483"/>
        <dbReference type="ChEBI" id="CHEBI:60377"/>
        <dbReference type="EC" id="4.6.1.12"/>
    </reaction>
</comment>
<dbReference type="InterPro" id="IPR036571">
    <property type="entry name" value="MECDP_synthase_sf"/>
</dbReference>
<dbReference type="AlphaFoldDB" id="A0A1F4R750"/>
<dbReference type="InterPro" id="IPR003526">
    <property type="entry name" value="MECDP_synthase"/>
</dbReference>
<dbReference type="InterPro" id="IPR020555">
    <property type="entry name" value="MECDP_synthase_CS"/>
</dbReference>
<feature type="binding site" evidence="8">
    <location>
        <position position="10"/>
    </location>
    <ligand>
        <name>a divalent metal cation</name>
        <dbReference type="ChEBI" id="CHEBI:60240"/>
    </ligand>
</feature>
<evidence type="ECO:0000259" key="10">
    <source>
        <dbReference type="Pfam" id="PF02542"/>
    </source>
</evidence>
<protein>
    <recommendedName>
        <fullName evidence="4 8">2-C-methyl-D-erythritol 2,4-cyclodiphosphate synthase</fullName>
        <shortName evidence="8">MECDP-synthase</shortName>
        <shortName evidence="8">MECPP-synthase</shortName>
        <shortName evidence="8">MECPS</shortName>
        <ecNumber evidence="4 8">4.6.1.12</ecNumber>
    </recommendedName>
</protein>
<comment type="cofactor">
    <cofactor evidence="8">
        <name>a divalent metal cation</name>
        <dbReference type="ChEBI" id="CHEBI:60240"/>
    </cofactor>
    <text evidence="8">Binds 1 divalent metal cation per subunit.</text>
</comment>
<evidence type="ECO:0000256" key="9">
    <source>
        <dbReference type="RuleBase" id="RU004395"/>
    </source>
</evidence>
<proteinExistence type="inferred from homology"/>
<dbReference type="CDD" id="cd00554">
    <property type="entry name" value="MECDP_synthase"/>
    <property type="match status" value="1"/>
</dbReference>
<dbReference type="UniPathway" id="UPA00056">
    <property type="reaction ID" value="UER00095"/>
</dbReference>
<dbReference type="SUPFAM" id="SSF69765">
    <property type="entry name" value="IpsF-like"/>
    <property type="match status" value="1"/>
</dbReference>